<dbReference type="GO" id="GO:0005096">
    <property type="term" value="F:GTPase activator activity"/>
    <property type="evidence" value="ECO:0007669"/>
    <property type="project" value="TreeGrafter"/>
</dbReference>
<feature type="compositionally biased region" description="Pro residues" evidence="2">
    <location>
        <begin position="62"/>
        <end position="76"/>
    </location>
</feature>
<accession>A0A058Z725</accession>
<dbReference type="OrthoDB" id="338854at2759"/>
<reference evidence="3" key="1">
    <citation type="submission" date="2013-04" db="EMBL/GenBank/DDBJ databases">
        <title>The Genome Sequence of Fonticula alba ATCC 38817.</title>
        <authorList>
            <consortium name="The Broad Institute Genomics Platform"/>
            <person name="Russ C."/>
            <person name="Cuomo C."/>
            <person name="Burger G."/>
            <person name="Gray M.W."/>
            <person name="Holland P.W.H."/>
            <person name="King N."/>
            <person name="Lang F.B.F."/>
            <person name="Roger A.J."/>
            <person name="Ruiz-Trillo I."/>
            <person name="Brown M."/>
            <person name="Walker B."/>
            <person name="Young S."/>
            <person name="Zeng Q."/>
            <person name="Gargeya S."/>
            <person name="Fitzgerald M."/>
            <person name="Haas B."/>
            <person name="Abouelleil A."/>
            <person name="Allen A.W."/>
            <person name="Alvarado L."/>
            <person name="Arachchi H.M."/>
            <person name="Berlin A.M."/>
            <person name="Chapman S.B."/>
            <person name="Gainer-Dewar J."/>
            <person name="Goldberg J."/>
            <person name="Griggs A."/>
            <person name="Gujja S."/>
            <person name="Hansen M."/>
            <person name="Howarth C."/>
            <person name="Imamovic A."/>
            <person name="Ireland A."/>
            <person name="Larimer J."/>
            <person name="McCowan C."/>
            <person name="Murphy C."/>
            <person name="Pearson M."/>
            <person name="Poon T.W."/>
            <person name="Priest M."/>
            <person name="Roberts A."/>
            <person name="Saif S."/>
            <person name="Shea T."/>
            <person name="Sisk P."/>
            <person name="Sykes S."/>
            <person name="Wortman J."/>
            <person name="Nusbaum C."/>
            <person name="Birren B."/>
        </authorList>
    </citation>
    <scope>NUCLEOTIDE SEQUENCE [LARGE SCALE GENOMIC DNA]</scope>
    <source>
        <strain evidence="3">ATCC 38817</strain>
    </source>
</reference>
<dbReference type="AlphaFoldDB" id="A0A058Z725"/>
<dbReference type="RefSeq" id="XP_009495656.1">
    <property type="nucleotide sequence ID" value="XM_009497381.1"/>
</dbReference>
<dbReference type="GO" id="GO:0005774">
    <property type="term" value="C:vacuolar membrane"/>
    <property type="evidence" value="ECO:0007669"/>
    <property type="project" value="TreeGrafter"/>
</dbReference>
<dbReference type="GO" id="GO:1904262">
    <property type="term" value="P:negative regulation of TORC1 signaling"/>
    <property type="evidence" value="ECO:0007669"/>
    <property type="project" value="TreeGrafter"/>
</dbReference>
<sequence>MSSFSPSSSLHAHPLLLGVFFAEFHPTQGPRIAFQAPSPSVDAVASQWGPSGGASSATTGVPPSPPSPRPPTPPLPTVAAALAATAAVPPASAAPGSSQPPPSPSAPAPGSAGIFRASAGSPHLGDDQAGPAAPAAPPGALPQGVFDKISEYVIPKPQLCGRVVTLRVDGVTLLGLPALIQDNKYERNALIFNLVFVLPEGADTYAHELLLRKATRILKLAEIEDGLLIRPALKSRLGDVLSQIFYDLNQHGSTTIDLTSSHTLHLKLPLRKLFPVPPLPQDHDVPVFIRALPGAQMPDIRLDDLQPDASLAGTGAGANFPAFTSAAWDLTSQKVIPLINGQRTIRAISHLSDCDAELVAKCVQHLVFYDFVVLTDLFQYSNTYVATPFIRQFFGSLAAAEQCLLFAVHPRSHALVTGWLEATCAGPANGDWTPLTAQSQAPLHAQQPSPPHSQSSPCVEVTPSPATGPVARLGVFTAMAVILSGLHPGRSVAAVANQHADLLVRFDIDIRRLVVFSTPRPGFAPIPSPPGSWLSMPIWGPLWLRS</sequence>
<dbReference type="Pfam" id="PF06218">
    <property type="entry name" value="NPR2"/>
    <property type="match status" value="2"/>
</dbReference>
<dbReference type="EMBL" id="KB932205">
    <property type="protein sequence ID" value="KCV70050.1"/>
    <property type="molecule type" value="Genomic_DNA"/>
</dbReference>
<feature type="compositionally biased region" description="Low complexity" evidence="2">
    <location>
        <begin position="77"/>
        <end position="97"/>
    </location>
</feature>
<evidence type="ECO:0000313" key="4">
    <source>
        <dbReference type="Proteomes" id="UP000030693"/>
    </source>
</evidence>
<dbReference type="GO" id="GO:1990130">
    <property type="term" value="C:GATOR1 complex"/>
    <property type="evidence" value="ECO:0007669"/>
    <property type="project" value="TreeGrafter"/>
</dbReference>
<dbReference type="GO" id="GO:0010508">
    <property type="term" value="P:positive regulation of autophagy"/>
    <property type="evidence" value="ECO:0007669"/>
    <property type="project" value="TreeGrafter"/>
</dbReference>
<comment type="similarity">
    <text evidence="1">Belongs to the NPR2 family.</text>
</comment>
<evidence type="ECO:0000256" key="2">
    <source>
        <dbReference type="SAM" id="MobiDB-lite"/>
    </source>
</evidence>
<gene>
    <name evidence="3" type="ORF">H696_03513</name>
</gene>
<proteinExistence type="inferred from homology"/>
<dbReference type="eggNOG" id="KOG3789">
    <property type="taxonomic scope" value="Eukaryota"/>
</dbReference>
<name>A0A058Z725_FONAL</name>
<dbReference type="GeneID" id="20528238"/>
<feature type="region of interest" description="Disordered" evidence="2">
    <location>
        <begin position="30"/>
        <end position="139"/>
    </location>
</feature>
<feature type="compositionally biased region" description="Pro residues" evidence="2">
    <location>
        <begin position="98"/>
        <end position="107"/>
    </location>
</feature>
<dbReference type="InterPro" id="IPR009348">
    <property type="entry name" value="NPR2-like"/>
</dbReference>
<dbReference type="STRING" id="691883.A0A058Z725"/>
<feature type="compositionally biased region" description="Low complexity" evidence="2">
    <location>
        <begin position="439"/>
        <end position="457"/>
    </location>
</feature>
<evidence type="ECO:0000313" key="3">
    <source>
        <dbReference type="EMBL" id="KCV70050.1"/>
    </source>
</evidence>
<dbReference type="Proteomes" id="UP000030693">
    <property type="component" value="Unassembled WGS sequence"/>
</dbReference>
<protein>
    <submittedName>
        <fullName evidence="3">Uncharacterized protein</fullName>
    </submittedName>
</protein>
<keyword evidence="4" id="KW-1185">Reference proteome</keyword>
<feature type="region of interest" description="Disordered" evidence="2">
    <location>
        <begin position="439"/>
        <end position="462"/>
    </location>
</feature>
<organism evidence="3">
    <name type="scientific">Fonticula alba</name>
    <name type="common">Slime mold</name>
    <dbReference type="NCBI Taxonomy" id="691883"/>
    <lineage>
        <taxon>Eukaryota</taxon>
        <taxon>Rotosphaerida</taxon>
        <taxon>Fonticulaceae</taxon>
        <taxon>Fonticula</taxon>
    </lineage>
</organism>
<dbReference type="PANTHER" id="PTHR12991:SF10">
    <property type="entry name" value="GATOR COMPLEX PROTEIN NPRL2"/>
    <property type="match status" value="1"/>
</dbReference>
<dbReference type="PANTHER" id="PTHR12991">
    <property type="entry name" value="NITROGEN PERMEASE REGULATOR 2/TUMOR SUPPRESSOR CANDIDATE 4"/>
    <property type="match status" value="1"/>
</dbReference>
<evidence type="ECO:0000256" key="1">
    <source>
        <dbReference type="ARBA" id="ARBA00008433"/>
    </source>
</evidence>